<feature type="transmembrane region" description="Helical" evidence="1">
    <location>
        <begin position="143"/>
        <end position="162"/>
    </location>
</feature>
<keyword evidence="1" id="KW-1133">Transmembrane helix</keyword>
<evidence type="ECO:0000313" key="3">
    <source>
        <dbReference type="Proteomes" id="UP001501196"/>
    </source>
</evidence>
<feature type="transmembrane region" description="Helical" evidence="1">
    <location>
        <begin position="379"/>
        <end position="401"/>
    </location>
</feature>
<feature type="transmembrane region" description="Helical" evidence="1">
    <location>
        <begin position="283"/>
        <end position="300"/>
    </location>
</feature>
<dbReference type="NCBIfam" id="NF038403">
    <property type="entry name" value="perm_prefix_1"/>
    <property type="match status" value="1"/>
</dbReference>
<gene>
    <name evidence="2" type="ORF">GCM10009819_23770</name>
</gene>
<keyword evidence="3" id="KW-1185">Reference proteome</keyword>
<proteinExistence type="predicted"/>
<comment type="caution">
    <text evidence="2">The sequence shown here is derived from an EMBL/GenBank/DDBJ whole genome shotgun (WGS) entry which is preliminary data.</text>
</comment>
<dbReference type="Proteomes" id="UP001501196">
    <property type="component" value="Unassembled WGS sequence"/>
</dbReference>
<dbReference type="EMBL" id="BAAAPW010000003">
    <property type="protein sequence ID" value="GAA2038278.1"/>
    <property type="molecule type" value="Genomic_DNA"/>
</dbReference>
<feature type="transmembrane region" description="Helical" evidence="1">
    <location>
        <begin position="452"/>
        <end position="472"/>
    </location>
</feature>
<feature type="transmembrane region" description="Helical" evidence="1">
    <location>
        <begin position="169"/>
        <end position="188"/>
    </location>
</feature>
<feature type="transmembrane region" description="Helical" evidence="1">
    <location>
        <begin position="413"/>
        <end position="431"/>
    </location>
</feature>
<keyword evidence="1" id="KW-0812">Transmembrane</keyword>
<keyword evidence="1" id="KW-0472">Membrane</keyword>
<sequence>MALDERPALDDLVASWRDWVGRRRTLSEPDVDELEGHLLDRVDALRAAGLHDDEAFLVAVKRLGAVDDLSREYARVHSERLWKQLVLDEGAAGIGPDGRATDAAGRPLGLARRANGLAVALLLGVGAGVAVKAADLLGAGPDFLLRNAAILVLPFLAAWFAWRHRPPAGAMAVVAAAFAVAAIALDAYPFAGAPGTDAIAAQPGMTEVLAATHAAVALWLVTGIAYASGDWRSDAARMDFVRFSGEWTVYYVLIALVGGALSMLTVAVFAAIGVDALPVVGEWVLPCGAAGAVLVAAWLVEAKQQVIENIAPVLTRLFTPLFTLMMLALIAAAIIQWNLVDVSRDLLIAFDLVLVVVLGLLVYSYSARDPLAPAGWFERLQLVMLASAIVVDVVVLVAMLARIGEFGFSANKAASLGLNAILLANLARAAWLQLGFLRGRHPFSRLEHWQTAYLPVYAAWAAVVAIVFPPVFGFA</sequence>
<feature type="transmembrane region" description="Helical" evidence="1">
    <location>
        <begin position="346"/>
        <end position="367"/>
    </location>
</feature>
<evidence type="ECO:0000256" key="1">
    <source>
        <dbReference type="SAM" id="Phobius"/>
    </source>
</evidence>
<name>A0ABP5G105_9MICO</name>
<protein>
    <recommendedName>
        <fullName evidence="4">DUF4153 domain-containing protein</fullName>
    </recommendedName>
</protein>
<organism evidence="2 3">
    <name type="scientific">Agromyces tropicus</name>
    <dbReference type="NCBI Taxonomy" id="555371"/>
    <lineage>
        <taxon>Bacteria</taxon>
        <taxon>Bacillati</taxon>
        <taxon>Actinomycetota</taxon>
        <taxon>Actinomycetes</taxon>
        <taxon>Micrococcales</taxon>
        <taxon>Microbacteriaceae</taxon>
        <taxon>Agromyces</taxon>
    </lineage>
</organism>
<dbReference type="InterPro" id="IPR047928">
    <property type="entry name" value="Perm_prefix_1"/>
</dbReference>
<evidence type="ECO:0000313" key="2">
    <source>
        <dbReference type="EMBL" id="GAA2038278.1"/>
    </source>
</evidence>
<feature type="transmembrane region" description="Helical" evidence="1">
    <location>
        <begin position="321"/>
        <end position="340"/>
    </location>
</feature>
<dbReference type="RefSeq" id="WP_344373840.1">
    <property type="nucleotide sequence ID" value="NZ_BAAAPW010000003.1"/>
</dbReference>
<reference evidence="3" key="1">
    <citation type="journal article" date="2019" name="Int. J. Syst. Evol. Microbiol.">
        <title>The Global Catalogue of Microorganisms (GCM) 10K type strain sequencing project: providing services to taxonomists for standard genome sequencing and annotation.</title>
        <authorList>
            <consortium name="The Broad Institute Genomics Platform"/>
            <consortium name="The Broad Institute Genome Sequencing Center for Infectious Disease"/>
            <person name="Wu L."/>
            <person name="Ma J."/>
        </authorList>
    </citation>
    <scope>NUCLEOTIDE SEQUENCE [LARGE SCALE GENOMIC DNA]</scope>
    <source>
        <strain evidence="3">JCM 15672</strain>
    </source>
</reference>
<feature type="transmembrane region" description="Helical" evidence="1">
    <location>
        <begin position="114"/>
        <end position="131"/>
    </location>
</feature>
<accession>A0ABP5G105</accession>
<feature type="transmembrane region" description="Helical" evidence="1">
    <location>
        <begin position="208"/>
        <end position="227"/>
    </location>
</feature>
<feature type="transmembrane region" description="Helical" evidence="1">
    <location>
        <begin position="248"/>
        <end position="271"/>
    </location>
</feature>
<evidence type="ECO:0008006" key="4">
    <source>
        <dbReference type="Google" id="ProtNLM"/>
    </source>
</evidence>